<sequence>MKIYLNIDAFAKDLVANIQQKGYENAEVQNVKKNNNTVLTAITIKPENCSVSPVIYLEDIYKDYVEGARTMEQAAEYVIHVAMNTNKPEYESAVTDTLGTFESAKPRIVARLVNEERNREMLKEVPHKKVMNLAVIYYVQIDDNASTKITNQLLNHWGVTVDDIHDWATKNTKNVGGLKVVGLQQCLGEMAGLDVGLDCGDPVTIMTNETMTNGAIYMLDTEILSEICESKGVQSLGIIPCSVHETLLLTNVDDSSVRILVDMIKTVNETEVSEQDYLSDDLYIFDYKTKTIDIAEDNELACAV</sequence>
<name>A0A927YQQ0_9FIRM</name>
<dbReference type="Proteomes" id="UP000766246">
    <property type="component" value="Unassembled WGS sequence"/>
</dbReference>
<dbReference type="AlphaFoldDB" id="A0A927YQQ0"/>
<dbReference type="Pfam" id="PF18941">
    <property type="entry name" value="DUF5688"/>
    <property type="match status" value="1"/>
</dbReference>
<dbReference type="InterPro" id="IPR043743">
    <property type="entry name" value="DUF5688"/>
</dbReference>
<evidence type="ECO:0000313" key="2">
    <source>
        <dbReference type="Proteomes" id="UP000766246"/>
    </source>
</evidence>
<protein>
    <submittedName>
        <fullName evidence="1">Uncharacterized protein</fullName>
    </submittedName>
</protein>
<evidence type="ECO:0000313" key="1">
    <source>
        <dbReference type="EMBL" id="MBE5919681.1"/>
    </source>
</evidence>
<accession>A0A927YQQ0</accession>
<reference evidence="1" key="1">
    <citation type="submission" date="2019-04" db="EMBL/GenBank/DDBJ databases">
        <title>Evolution of Biomass-Degrading Anaerobic Consortia Revealed by Metagenomics.</title>
        <authorList>
            <person name="Peng X."/>
        </authorList>
    </citation>
    <scope>NUCLEOTIDE SEQUENCE</scope>
    <source>
        <strain evidence="1">SIG311</strain>
    </source>
</reference>
<comment type="caution">
    <text evidence="1">The sequence shown here is derived from an EMBL/GenBank/DDBJ whole genome shotgun (WGS) entry which is preliminary data.</text>
</comment>
<organism evidence="1 2">
    <name type="scientific">Pseudobutyrivibrio ruminis</name>
    <dbReference type="NCBI Taxonomy" id="46206"/>
    <lineage>
        <taxon>Bacteria</taxon>
        <taxon>Bacillati</taxon>
        <taxon>Bacillota</taxon>
        <taxon>Clostridia</taxon>
        <taxon>Lachnospirales</taxon>
        <taxon>Lachnospiraceae</taxon>
        <taxon>Pseudobutyrivibrio</taxon>
    </lineage>
</organism>
<dbReference type="EMBL" id="SVER01000017">
    <property type="protein sequence ID" value="MBE5919681.1"/>
    <property type="molecule type" value="Genomic_DNA"/>
</dbReference>
<proteinExistence type="predicted"/>
<gene>
    <name evidence="1" type="ORF">E7272_07525</name>
</gene>